<sequence>MKMLQCVNLDIATDHIMACFVLHNFMILNGEVLMDLEDAWNVPDDQLQQLMEGRATSAFKWINSGCSEEGR</sequence>
<accession>A0AAE1LV99</accession>
<dbReference type="EMBL" id="JAHWGI010001434">
    <property type="protein sequence ID" value="KAK3931999.1"/>
    <property type="molecule type" value="Genomic_DNA"/>
</dbReference>
<keyword evidence="2" id="KW-1185">Reference proteome</keyword>
<comment type="caution">
    <text evidence="1">The sequence shown here is derived from an EMBL/GenBank/DDBJ whole genome shotgun (WGS) entry which is preliminary data.</text>
</comment>
<dbReference type="GO" id="GO:0004386">
    <property type="term" value="F:helicase activity"/>
    <property type="evidence" value="ECO:0007669"/>
    <property type="project" value="UniProtKB-KW"/>
</dbReference>
<evidence type="ECO:0000313" key="1">
    <source>
        <dbReference type="EMBL" id="KAK3931999.1"/>
    </source>
</evidence>
<protein>
    <submittedName>
        <fullName evidence="1">ATP-dependent helicase/nuclease subunit A</fullName>
    </submittedName>
</protein>
<proteinExistence type="predicted"/>
<organism evidence="1 2">
    <name type="scientific">Frankliniella fusca</name>
    <dbReference type="NCBI Taxonomy" id="407009"/>
    <lineage>
        <taxon>Eukaryota</taxon>
        <taxon>Metazoa</taxon>
        <taxon>Ecdysozoa</taxon>
        <taxon>Arthropoda</taxon>
        <taxon>Hexapoda</taxon>
        <taxon>Insecta</taxon>
        <taxon>Pterygota</taxon>
        <taxon>Neoptera</taxon>
        <taxon>Paraneoptera</taxon>
        <taxon>Thysanoptera</taxon>
        <taxon>Terebrantia</taxon>
        <taxon>Thripoidea</taxon>
        <taxon>Thripidae</taxon>
        <taxon>Frankliniella</taxon>
    </lineage>
</organism>
<dbReference type="AlphaFoldDB" id="A0AAE1LV99"/>
<keyword evidence="1" id="KW-0067">ATP-binding</keyword>
<keyword evidence="1" id="KW-0547">Nucleotide-binding</keyword>
<reference evidence="1" key="2">
    <citation type="journal article" date="2023" name="BMC Genomics">
        <title>Pest status, molecular evolution, and epigenetic factors derived from the genome assembly of Frankliniella fusca, a thysanopteran phytovirus vector.</title>
        <authorList>
            <person name="Catto M.A."/>
            <person name="Labadie P.E."/>
            <person name="Jacobson A.L."/>
            <person name="Kennedy G.G."/>
            <person name="Srinivasan R."/>
            <person name="Hunt B.G."/>
        </authorList>
    </citation>
    <scope>NUCLEOTIDE SEQUENCE</scope>
    <source>
        <strain evidence="1">PL_HMW_Pooled</strain>
    </source>
</reference>
<dbReference type="Proteomes" id="UP001219518">
    <property type="component" value="Unassembled WGS sequence"/>
</dbReference>
<name>A0AAE1LV99_9NEOP</name>
<keyword evidence="1" id="KW-0347">Helicase</keyword>
<keyword evidence="1" id="KW-0378">Hydrolase</keyword>
<gene>
    <name evidence="1" type="ORF">KUF71_011327</name>
</gene>
<reference evidence="1" key="1">
    <citation type="submission" date="2021-07" db="EMBL/GenBank/DDBJ databases">
        <authorList>
            <person name="Catto M.A."/>
            <person name="Jacobson A."/>
            <person name="Kennedy G."/>
            <person name="Labadie P."/>
            <person name="Hunt B.G."/>
            <person name="Srinivasan R."/>
        </authorList>
    </citation>
    <scope>NUCLEOTIDE SEQUENCE</scope>
    <source>
        <strain evidence="1">PL_HMW_Pooled</strain>
        <tissue evidence="1">Head</tissue>
    </source>
</reference>
<evidence type="ECO:0000313" key="2">
    <source>
        <dbReference type="Proteomes" id="UP001219518"/>
    </source>
</evidence>